<sequence>MENLLRVGVISNTHGVRGEVKVFPTTDDPKRFKKLKKVILDTGEEYINLEVQSVRFFKQLVILKFKGIDNINDIEKYKGKDLLVTRENAVPLEENEYFIYDIIDAEVVNENGEPIGTLKEVLTTGANDVYVVETEDKKEVLLPVIDECILDINIEEKKVVAKILPGLVD</sequence>
<dbReference type="SUPFAM" id="SSF50346">
    <property type="entry name" value="PRC-barrel domain"/>
    <property type="match status" value="1"/>
</dbReference>
<evidence type="ECO:0000256" key="5">
    <source>
        <dbReference type="HAMAP-Rule" id="MF_00014"/>
    </source>
</evidence>
<comment type="similarity">
    <text evidence="5">Belongs to the RimM family.</text>
</comment>
<evidence type="ECO:0000256" key="4">
    <source>
        <dbReference type="ARBA" id="ARBA00023186"/>
    </source>
</evidence>
<organism evidence="8 9">
    <name type="scientific">Velocimicrobium porci</name>
    <dbReference type="NCBI Taxonomy" id="2606634"/>
    <lineage>
        <taxon>Bacteria</taxon>
        <taxon>Bacillati</taxon>
        <taxon>Bacillota</taxon>
        <taxon>Clostridia</taxon>
        <taxon>Lachnospirales</taxon>
        <taxon>Lachnospiraceae</taxon>
        <taxon>Velocimicrobium</taxon>
    </lineage>
</organism>
<feature type="domain" description="PRC-barrel" evidence="7">
    <location>
        <begin position="94"/>
        <end position="167"/>
    </location>
</feature>
<dbReference type="AlphaFoldDB" id="A0A6L5Y0J7"/>
<keyword evidence="3 5" id="KW-0698">rRNA processing</keyword>
<dbReference type="SUPFAM" id="SSF50447">
    <property type="entry name" value="Translation proteins"/>
    <property type="match status" value="1"/>
</dbReference>
<dbReference type="GO" id="GO:0005840">
    <property type="term" value="C:ribosome"/>
    <property type="evidence" value="ECO:0007669"/>
    <property type="project" value="InterPro"/>
</dbReference>
<dbReference type="Gene3D" id="2.30.30.240">
    <property type="entry name" value="PRC-barrel domain"/>
    <property type="match status" value="1"/>
</dbReference>
<gene>
    <name evidence="5 8" type="primary">rimM</name>
    <name evidence="8" type="ORF">FYJ58_10750</name>
</gene>
<dbReference type="EMBL" id="VUMT01000017">
    <property type="protein sequence ID" value="MSS64347.1"/>
    <property type="molecule type" value="Genomic_DNA"/>
</dbReference>
<comment type="subcellular location">
    <subcellularLocation>
        <location evidence="5">Cytoplasm</location>
    </subcellularLocation>
</comment>
<keyword evidence="2 5" id="KW-0690">Ribosome biogenesis</keyword>
<feature type="domain" description="RimM N-terminal" evidence="6">
    <location>
        <begin position="7"/>
        <end position="87"/>
    </location>
</feature>
<dbReference type="Gene3D" id="2.40.30.60">
    <property type="entry name" value="RimM"/>
    <property type="match status" value="1"/>
</dbReference>
<keyword evidence="9" id="KW-1185">Reference proteome</keyword>
<evidence type="ECO:0000256" key="2">
    <source>
        <dbReference type="ARBA" id="ARBA00022517"/>
    </source>
</evidence>
<protein>
    <recommendedName>
        <fullName evidence="5">Ribosome maturation factor RimM</fullName>
    </recommendedName>
</protein>
<dbReference type="HAMAP" id="MF_00014">
    <property type="entry name" value="Ribosome_mat_RimM"/>
    <property type="match status" value="1"/>
</dbReference>
<dbReference type="NCBIfam" id="TIGR02273">
    <property type="entry name" value="16S_RimM"/>
    <property type="match status" value="1"/>
</dbReference>
<evidence type="ECO:0000256" key="3">
    <source>
        <dbReference type="ARBA" id="ARBA00022552"/>
    </source>
</evidence>
<comment type="function">
    <text evidence="5">An accessory protein needed during the final step in the assembly of 30S ribosomal subunit, possibly for assembly of the head region. Essential for efficient processing of 16S rRNA. May be needed both before and after RbfA during the maturation of 16S rRNA. It has affinity for free ribosomal 30S subunits but not for 70S ribosomes.</text>
</comment>
<dbReference type="GO" id="GO:0043022">
    <property type="term" value="F:ribosome binding"/>
    <property type="evidence" value="ECO:0007669"/>
    <property type="project" value="InterPro"/>
</dbReference>
<reference evidence="8 9" key="1">
    <citation type="submission" date="2019-08" db="EMBL/GenBank/DDBJ databases">
        <title>In-depth cultivation of the pig gut microbiome towards novel bacterial diversity and tailored functional studies.</title>
        <authorList>
            <person name="Wylensek D."/>
            <person name="Hitch T.C.A."/>
            <person name="Clavel T."/>
        </authorList>
    </citation>
    <scope>NUCLEOTIDE SEQUENCE [LARGE SCALE GENOMIC DNA]</scope>
    <source>
        <strain evidence="8 9">WCA-693-APC-MOT-I</strain>
    </source>
</reference>
<dbReference type="InterPro" id="IPR002676">
    <property type="entry name" value="RimM_N"/>
</dbReference>
<comment type="caution">
    <text evidence="8">The sequence shown here is derived from an EMBL/GenBank/DDBJ whole genome shotgun (WGS) entry which is preliminary data.</text>
</comment>
<dbReference type="InterPro" id="IPR011961">
    <property type="entry name" value="RimM"/>
</dbReference>
<dbReference type="InterPro" id="IPR009000">
    <property type="entry name" value="Transl_B-barrel_sf"/>
</dbReference>
<evidence type="ECO:0000259" key="7">
    <source>
        <dbReference type="Pfam" id="PF05239"/>
    </source>
</evidence>
<dbReference type="InterPro" id="IPR011033">
    <property type="entry name" value="PRC_barrel-like_sf"/>
</dbReference>
<comment type="domain">
    <text evidence="5">The PRC barrel domain binds ribosomal protein uS19.</text>
</comment>
<dbReference type="Proteomes" id="UP000482209">
    <property type="component" value="Unassembled WGS sequence"/>
</dbReference>
<dbReference type="PANTHER" id="PTHR33692">
    <property type="entry name" value="RIBOSOME MATURATION FACTOR RIMM"/>
    <property type="match status" value="1"/>
</dbReference>
<evidence type="ECO:0000256" key="1">
    <source>
        <dbReference type="ARBA" id="ARBA00022490"/>
    </source>
</evidence>
<evidence type="ECO:0000313" key="9">
    <source>
        <dbReference type="Proteomes" id="UP000482209"/>
    </source>
</evidence>
<evidence type="ECO:0000259" key="6">
    <source>
        <dbReference type="Pfam" id="PF01782"/>
    </source>
</evidence>
<dbReference type="Pfam" id="PF01782">
    <property type="entry name" value="RimM"/>
    <property type="match status" value="1"/>
</dbReference>
<dbReference type="GO" id="GO:0006364">
    <property type="term" value="P:rRNA processing"/>
    <property type="evidence" value="ECO:0007669"/>
    <property type="project" value="UniProtKB-UniRule"/>
</dbReference>
<keyword evidence="1 5" id="KW-0963">Cytoplasm</keyword>
<proteinExistence type="inferred from homology"/>
<keyword evidence="4 5" id="KW-0143">Chaperone</keyword>
<evidence type="ECO:0000313" key="8">
    <source>
        <dbReference type="EMBL" id="MSS64347.1"/>
    </source>
</evidence>
<comment type="subunit">
    <text evidence="5">Binds ribosomal protein uS19.</text>
</comment>
<dbReference type="InterPro" id="IPR036976">
    <property type="entry name" value="RimM_N_sf"/>
</dbReference>
<dbReference type="InterPro" id="IPR027275">
    <property type="entry name" value="PRC-brl_dom"/>
</dbReference>
<dbReference type="PANTHER" id="PTHR33692:SF1">
    <property type="entry name" value="RIBOSOME MATURATION FACTOR RIMM"/>
    <property type="match status" value="1"/>
</dbReference>
<name>A0A6L5Y0J7_9FIRM</name>
<dbReference type="RefSeq" id="WP_154519739.1">
    <property type="nucleotide sequence ID" value="NZ_VUMT01000017.1"/>
</dbReference>
<dbReference type="GO" id="GO:0042274">
    <property type="term" value="P:ribosomal small subunit biogenesis"/>
    <property type="evidence" value="ECO:0007669"/>
    <property type="project" value="UniProtKB-UniRule"/>
</dbReference>
<dbReference type="Pfam" id="PF05239">
    <property type="entry name" value="PRC"/>
    <property type="match status" value="1"/>
</dbReference>
<accession>A0A6L5Y0J7</accession>
<dbReference type="GO" id="GO:0005737">
    <property type="term" value="C:cytoplasm"/>
    <property type="evidence" value="ECO:0007669"/>
    <property type="project" value="UniProtKB-SubCell"/>
</dbReference>